<sequence>MKLLALGDFLPAVQIVMQFPEVLLPKDITLETLQALYDRSGLETKIDADGDLVITRGVSAYVMLSEQANRVLLLTFVGIKEEISRNQKLEFANRVNNEIAAVRAHVNSREGVVFDYHVPIEGGVTSEAFLAATDFFLIAIAHAIDRCDQDDIVR</sequence>
<dbReference type="Pfam" id="PF10722">
    <property type="entry name" value="YbjN"/>
    <property type="match status" value="1"/>
</dbReference>
<dbReference type="Proteomes" id="UP000324479">
    <property type="component" value="Unassembled WGS sequence"/>
</dbReference>
<gene>
    <name evidence="1" type="ORF">FYK55_25830</name>
</gene>
<comment type="caution">
    <text evidence="1">The sequence shown here is derived from an EMBL/GenBank/DDBJ whole genome shotgun (WGS) entry which is preliminary data.</text>
</comment>
<proteinExistence type="predicted"/>
<protein>
    <submittedName>
        <fullName evidence="1">YbjN domain-containing protein</fullName>
    </submittedName>
</protein>
<evidence type="ECO:0000313" key="1">
    <source>
        <dbReference type="EMBL" id="KAA5539017.1"/>
    </source>
</evidence>
<dbReference type="InterPro" id="IPR019660">
    <property type="entry name" value="Put_sensory_transdc_reg_YbjN"/>
</dbReference>
<dbReference type="AlphaFoldDB" id="A0A5M6CUU2"/>
<organism evidence="1 2">
    <name type="scientific">Roseiconus nitratireducens</name>
    <dbReference type="NCBI Taxonomy" id="2605748"/>
    <lineage>
        <taxon>Bacteria</taxon>
        <taxon>Pseudomonadati</taxon>
        <taxon>Planctomycetota</taxon>
        <taxon>Planctomycetia</taxon>
        <taxon>Pirellulales</taxon>
        <taxon>Pirellulaceae</taxon>
        <taxon>Roseiconus</taxon>
    </lineage>
</organism>
<keyword evidence="2" id="KW-1185">Reference proteome</keyword>
<dbReference type="EMBL" id="VWOX01000023">
    <property type="protein sequence ID" value="KAA5539017.1"/>
    <property type="molecule type" value="Genomic_DNA"/>
</dbReference>
<reference evidence="1 2" key="1">
    <citation type="submission" date="2019-08" db="EMBL/GenBank/DDBJ databases">
        <authorList>
            <person name="Dhanesh K."/>
            <person name="Kumar G."/>
            <person name="Sasikala C."/>
            <person name="Venkata Ramana C."/>
        </authorList>
    </citation>
    <scope>NUCLEOTIDE SEQUENCE [LARGE SCALE GENOMIC DNA]</scope>
    <source>
        <strain evidence="1 2">JC645</strain>
    </source>
</reference>
<evidence type="ECO:0000313" key="2">
    <source>
        <dbReference type="Proteomes" id="UP000324479"/>
    </source>
</evidence>
<accession>A0A5M6CUU2</accession>
<name>A0A5M6CUU2_9BACT</name>